<evidence type="ECO:0000313" key="3">
    <source>
        <dbReference type="EMBL" id="MDV2686028.1"/>
    </source>
</evidence>
<organism evidence="3 4">
    <name type="scientific">Alkalihalophilus lindianensis</name>
    <dbReference type="NCBI Taxonomy" id="1630542"/>
    <lineage>
        <taxon>Bacteria</taxon>
        <taxon>Bacillati</taxon>
        <taxon>Bacillota</taxon>
        <taxon>Bacilli</taxon>
        <taxon>Bacillales</taxon>
        <taxon>Bacillaceae</taxon>
        <taxon>Alkalihalophilus</taxon>
    </lineage>
</organism>
<name>A0ABU3XFH5_9BACI</name>
<keyword evidence="1" id="KW-0732">Signal</keyword>
<sequence length="215" mass="24073">MKKASFFVSFVAAAMVVTGCGEESSVERVDETEEATEVTADAEVEATEEENEEAAEESVENRNVGTRDNPLVIGERVTVEYNDLFYGNVSLDVELLEVISGDEAAERVQDGNPFNEEAGENEEYVLAKFYVKAHEIEEEPFDLNHAQFDAVSSTGNAYDEFISVSGLEPDLSNELYSGAEREGYTYFLVDKDDENPLAAFKRRTNAELWFELREE</sequence>
<dbReference type="EMBL" id="JAWJBA010000006">
    <property type="protein sequence ID" value="MDV2686028.1"/>
    <property type="molecule type" value="Genomic_DNA"/>
</dbReference>
<dbReference type="RefSeq" id="WP_317123198.1">
    <property type="nucleotide sequence ID" value="NZ_JAWJBA010000006.1"/>
</dbReference>
<accession>A0ABU3XFH5</accession>
<evidence type="ECO:0000313" key="4">
    <source>
        <dbReference type="Proteomes" id="UP001287282"/>
    </source>
</evidence>
<gene>
    <name evidence="3" type="ORF">RYX56_16795</name>
</gene>
<feature type="region of interest" description="Disordered" evidence="2">
    <location>
        <begin position="22"/>
        <end position="66"/>
    </location>
</feature>
<reference evidence="3 4" key="1">
    <citation type="submission" date="2023-10" db="EMBL/GenBank/DDBJ databases">
        <title>Screening of Alkalihalobacillus lindianensis BZ-TG-R113 and Its Alleviation of Salt Stress on Rapeseed Growth.</title>
        <authorList>
            <person name="Zhao B."/>
            <person name="Guo T."/>
        </authorList>
    </citation>
    <scope>NUCLEOTIDE SEQUENCE [LARGE SCALE GENOMIC DNA]</scope>
    <source>
        <strain evidence="3 4">BZ-TG-R113</strain>
    </source>
</reference>
<protein>
    <recommendedName>
        <fullName evidence="5">DUF4352 domain-containing protein</fullName>
    </recommendedName>
</protein>
<evidence type="ECO:0008006" key="5">
    <source>
        <dbReference type="Google" id="ProtNLM"/>
    </source>
</evidence>
<feature type="compositionally biased region" description="Acidic residues" evidence="2">
    <location>
        <begin position="30"/>
        <end position="58"/>
    </location>
</feature>
<evidence type="ECO:0000256" key="1">
    <source>
        <dbReference type="ARBA" id="ARBA00022729"/>
    </source>
</evidence>
<comment type="caution">
    <text evidence="3">The sequence shown here is derived from an EMBL/GenBank/DDBJ whole genome shotgun (WGS) entry which is preliminary data.</text>
</comment>
<keyword evidence="4" id="KW-1185">Reference proteome</keyword>
<dbReference type="PROSITE" id="PS51257">
    <property type="entry name" value="PROKAR_LIPOPROTEIN"/>
    <property type="match status" value="1"/>
</dbReference>
<proteinExistence type="predicted"/>
<evidence type="ECO:0000256" key="2">
    <source>
        <dbReference type="SAM" id="MobiDB-lite"/>
    </source>
</evidence>
<dbReference type="Proteomes" id="UP001287282">
    <property type="component" value="Unassembled WGS sequence"/>
</dbReference>
<dbReference type="Gene3D" id="2.60.40.1240">
    <property type="match status" value="1"/>
</dbReference>
<dbReference type="InterPro" id="IPR029050">
    <property type="entry name" value="Immunoprotect_excell_Ig-like"/>
</dbReference>